<evidence type="ECO:0000313" key="1">
    <source>
        <dbReference type="EMBL" id="PIY19687.1"/>
    </source>
</evidence>
<comment type="caution">
    <text evidence="1">The sequence shown here is derived from an EMBL/GenBank/DDBJ whole genome shotgun (WGS) entry which is preliminary data.</text>
</comment>
<proteinExistence type="predicted"/>
<feature type="non-terminal residue" evidence="1">
    <location>
        <position position="1"/>
    </location>
</feature>
<gene>
    <name evidence="1" type="ORF">COZ13_04060</name>
</gene>
<dbReference type="EMBL" id="PFKI01000129">
    <property type="protein sequence ID" value="PIY19687.1"/>
    <property type="molecule type" value="Genomic_DNA"/>
</dbReference>
<reference evidence="2" key="1">
    <citation type="submission" date="2017-09" db="EMBL/GenBank/DDBJ databases">
        <title>Depth-based differentiation of microbial function through sediment-hosted aquifers and enrichment of novel symbionts in the deep terrestrial subsurface.</title>
        <authorList>
            <person name="Probst A.J."/>
            <person name="Ladd B."/>
            <person name="Jarett J.K."/>
            <person name="Geller-Mcgrath D.E."/>
            <person name="Sieber C.M.K."/>
            <person name="Emerson J.B."/>
            <person name="Anantharaman K."/>
            <person name="Thomas B.C."/>
            <person name="Malmstrom R."/>
            <person name="Stieglmeier M."/>
            <person name="Klingl A."/>
            <person name="Woyke T."/>
            <person name="Ryan C.M."/>
            <person name="Banfield J.F."/>
        </authorList>
    </citation>
    <scope>NUCLEOTIDE SEQUENCE [LARGE SCALE GENOMIC DNA]</scope>
</reference>
<protein>
    <recommendedName>
        <fullName evidence="3">IPT/TIG domain-containing protein</fullName>
    </recommendedName>
</protein>
<sequence length="273" mass="28747">IRENGKMNKMGNIRVYGLVIALMVMGFAGNSLAWETTGSITVTPTTGTVGTLITVQGEMFGTSTQAKINFGTSMSIALATTDETGSFTAVFTATQQGSSTVIVHAESTYNIATEYFYLPDTLIILPSYTFLPSGSSTTYLARAIATGKGSWTVTTATDFTANIGSMTENVYTGITAGTCTITGTYTTLTGTATVIVTHGTATSLDITPKTASVKAGETVLYTAKSTDANGNTWDVTGLTTFGVDDPQGSMTTKHLYRWQGWDMDGAGDIHDLR</sequence>
<organism evidence="1 2">
    <name type="scientific">Candidatus Desantisbacteria bacterium CG_4_10_14_3_um_filter_40_18</name>
    <dbReference type="NCBI Taxonomy" id="1974544"/>
    <lineage>
        <taxon>Bacteria</taxon>
        <taxon>Candidatus Desantisiibacteriota</taxon>
    </lineage>
</organism>
<accession>A0A2M7P256</accession>
<dbReference type="Proteomes" id="UP000231028">
    <property type="component" value="Unassembled WGS sequence"/>
</dbReference>
<name>A0A2M7P256_9BACT</name>
<evidence type="ECO:0008006" key="3">
    <source>
        <dbReference type="Google" id="ProtNLM"/>
    </source>
</evidence>
<evidence type="ECO:0000313" key="2">
    <source>
        <dbReference type="Proteomes" id="UP000231028"/>
    </source>
</evidence>
<dbReference type="AlphaFoldDB" id="A0A2M7P256"/>